<dbReference type="InParanoid" id="K3WCJ0"/>
<reference evidence="4" key="1">
    <citation type="journal article" date="2010" name="Genome Biol.">
        <title>Genome sequence of the necrotrophic plant pathogen Pythium ultimum reveals original pathogenicity mechanisms and effector repertoire.</title>
        <authorList>
            <person name="Levesque C.A."/>
            <person name="Brouwer H."/>
            <person name="Cano L."/>
            <person name="Hamilton J.P."/>
            <person name="Holt C."/>
            <person name="Huitema E."/>
            <person name="Raffaele S."/>
            <person name="Robideau G.P."/>
            <person name="Thines M."/>
            <person name="Win J."/>
            <person name="Zerillo M.M."/>
            <person name="Beakes G.W."/>
            <person name="Boore J.L."/>
            <person name="Busam D."/>
            <person name="Dumas B."/>
            <person name="Ferriera S."/>
            <person name="Fuerstenberg S.I."/>
            <person name="Gachon C.M."/>
            <person name="Gaulin E."/>
            <person name="Govers F."/>
            <person name="Grenville-Briggs L."/>
            <person name="Horner N."/>
            <person name="Hostetler J."/>
            <person name="Jiang R.H."/>
            <person name="Johnson J."/>
            <person name="Krajaejun T."/>
            <person name="Lin H."/>
            <person name="Meijer H.J."/>
            <person name="Moore B."/>
            <person name="Morris P."/>
            <person name="Phuntmart V."/>
            <person name="Puiu D."/>
            <person name="Shetty J."/>
            <person name="Stajich J.E."/>
            <person name="Tripathy S."/>
            <person name="Wawra S."/>
            <person name="van West P."/>
            <person name="Whitty B.R."/>
            <person name="Coutinho P.M."/>
            <person name="Henrissat B."/>
            <person name="Martin F."/>
            <person name="Thomas P.D."/>
            <person name="Tyler B.M."/>
            <person name="De Vries R.P."/>
            <person name="Kamoun S."/>
            <person name="Yandell M."/>
            <person name="Tisserat N."/>
            <person name="Buell C.R."/>
        </authorList>
    </citation>
    <scope>NUCLEOTIDE SEQUENCE</scope>
    <source>
        <strain evidence="4">DAOM:BR144</strain>
    </source>
</reference>
<keyword evidence="4" id="KW-1185">Reference proteome</keyword>
<accession>K3WCJ0</accession>
<organism evidence="3 4">
    <name type="scientific">Globisporangium ultimum (strain ATCC 200006 / CBS 805.95 / DAOM BR144)</name>
    <name type="common">Pythium ultimum</name>
    <dbReference type="NCBI Taxonomy" id="431595"/>
    <lineage>
        <taxon>Eukaryota</taxon>
        <taxon>Sar</taxon>
        <taxon>Stramenopiles</taxon>
        <taxon>Oomycota</taxon>
        <taxon>Peronosporomycetes</taxon>
        <taxon>Pythiales</taxon>
        <taxon>Pythiaceae</taxon>
        <taxon>Globisporangium</taxon>
    </lineage>
</organism>
<dbReference type="OMA" id="RWIVAMA"/>
<name>K3WCJ0_GLOUD</name>
<feature type="transmembrane region" description="Helical" evidence="2">
    <location>
        <begin position="472"/>
        <end position="493"/>
    </location>
</feature>
<dbReference type="STRING" id="431595.K3WCJ0"/>
<dbReference type="EnsemblProtists" id="PYU1_T002681">
    <property type="protein sequence ID" value="PYU1_T002681"/>
    <property type="gene ID" value="PYU1_G002678"/>
</dbReference>
<dbReference type="EMBL" id="GL376628">
    <property type="status" value="NOT_ANNOTATED_CDS"/>
    <property type="molecule type" value="Genomic_DNA"/>
</dbReference>
<sequence length="755" mass="84271">MVKIKSVSIAAKPKIARSHNETMDPGGAERESSNNALHSGEKTSSLPPRISRLGAIGAFYNWSTWIFIMVMIFSQFLGVAWNTVETHQYVIKGKDPSLGPVTLDGSFNGEPFMDRAVACVGEGRYYKPVQLTEAVSTASGYLQVVDTTGTSINGYRLIQRQGLTMTSAARDVYSDVCALIATTMDSIFDACTELGYNVTQDNLRVVDGLDSSTTYLIHDSLPVVILPLTDNAQESRFAIPGWDGHACMFRLMGKYLDKTKSLGIFRGVNRAIREAKTVEWLARPGGNWKNGWYEDQQAEKWHTDVISTGQKSIYGISQRQFDTMKRKEIDCINTEDCRDLPVVEDWGAKFSTTDQALAINSIFISNGNNKGLFLYELRQHRIIKSIYDWETLISNTSLMLLLVRWMLAMYALQRGYLLGESKWYNAGLGSLASSRSFNMLPIVLLPRLKITLSAFWSVGCAFGGDQKALSEAWFVVYPAILELMLLQFSLLNIISKILRRRIPDAPFGPSVILFCILHWLRMEFADRGTFGITENVTPLLTSTEFEELRLVDFFTTKAPFKLNGNVSGLIAIKLVVLGLNFVPLLLMKTSTTSLSRSPDDGDIGKATGIEKALAVRVCKIGGLGRSVTDEYADDDSSQAAAVADTSKKNDGAAASNRMEVNSYELVRLGYLVYGGKYLLSFEDWEGLALMAPFHRFYYLWNNRVALFTLRDEREQQPDGSSLDIKAVSEKPHMCRLDDPKLEQISCWDIIGRPIK</sequence>
<dbReference type="Proteomes" id="UP000019132">
    <property type="component" value="Unassembled WGS sequence"/>
</dbReference>
<evidence type="ECO:0000256" key="2">
    <source>
        <dbReference type="SAM" id="Phobius"/>
    </source>
</evidence>
<keyword evidence="2" id="KW-0472">Membrane</keyword>
<feature type="region of interest" description="Disordered" evidence="1">
    <location>
        <begin position="15"/>
        <end position="45"/>
    </location>
</feature>
<keyword evidence="2" id="KW-0812">Transmembrane</keyword>
<feature type="transmembrane region" description="Helical" evidence="2">
    <location>
        <begin position="62"/>
        <end position="84"/>
    </location>
</feature>
<reference evidence="4" key="2">
    <citation type="submission" date="2010-04" db="EMBL/GenBank/DDBJ databases">
        <authorList>
            <person name="Buell R."/>
            <person name="Hamilton J."/>
            <person name="Hostetler J."/>
        </authorList>
    </citation>
    <scope>NUCLEOTIDE SEQUENCE [LARGE SCALE GENOMIC DNA]</scope>
    <source>
        <strain evidence="4">DAOM:BR144</strain>
    </source>
</reference>
<keyword evidence="2" id="KW-1133">Transmembrane helix</keyword>
<feature type="compositionally biased region" description="Polar residues" evidence="1">
    <location>
        <begin position="33"/>
        <end position="45"/>
    </location>
</feature>
<feature type="transmembrane region" description="Helical" evidence="2">
    <location>
        <begin position="566"/>
        <end position="586"/>
    </location>
</feature>
<dbReference type="eggNOG" id="ENOG502SMJY">
    <property type="taxonomic scope" value="Eukaryota"/>
</dbReference>
<proteinExistence type="predicted"/>
<dbReference type="HOGENOM" id="CLU_013013_0_0_1"/>
<dbReference type="AlphaFoldDB" id="K3WCJ0"/>
<evidence type="ECO:0000313" key="3">
    <source>
        <dbReference type="EnsemblProtists" id="PYU1_T002681"/>
    </source>
</evidence>
<feature type="compositionally biased region" description="Basic and acidic residues" evidence="1">
    <location>
        <begin position="18"/>
        <end position="32"/>
    </location>
</feature>
<evidence type="ECO:0000256" key="1">
    <source>
        <dbReference type="SAM" id="MobiDB-lite"/>
    </source>
</evidence>
<dbReference type="VEuPathDB" id="FungiDB:PYU1_G002678"/>
<reference evidence="3" key="3">
    <citation type="submission" date="2015-02" db="UniProtKB">
        <authorList>
            <consortium name="EnsemblProtists"/>
        </authorList>
    </citation>
    <scope>IDENTIFICATION</scope>
    <source>
        <strain evidence="3">DAOM BR144</strain>
    </source>
</reference>
<evidence type="ECO:0000313" key="4">
    <source>
        <dbReference type="Proteomes" id="UP000019132"/>
    </source>
</evidence>
<protein>
    <submittedName>
        <fullName evidence="3">Uncharacterized protein</fullName>
    </submittedName>
</protein>